<dbReference type="Gene3D" id="3.40.1390.30">
    <property type="entry name" value="NIF3 (NGG1p interacting factor 3)-like"/>
    <property type="match status" value="2"/>
</dbReference>
<feature type="binding site" evidence="5">
    <location>
        <position position="232"/>
    </location>
    <ligand>
        <name>a divalent metal cation</name>
        <dbReference type="ChEBI" id="CHEBI:60240"/>
        <label>1</label>
    </ligand>
</feature>
<name>A0A5C5ZMZ9_9BACT</name>
<evidence type="ECO:0000313" key="6">
    <source>
        <dbReference type="EMBL" id="TWT87823.1"/>
    </source>
</evidence>
<dbReference type="GO" id="GO:0016787">
    <property type="term" value="F:hydrolase activity"/>
    <property type="evidence" value="ECO:0007669"/>
    <property type="project" value="UniProtKB-KW"/>
</dbReference>
<protein>
    <recommendedName>
        <fullName evidence="3">GTP cyclohydrolase 1 type 2 homolog</fullName>
    </recommendedName>
</protein>
<keyword evidence="6" id="KW-0378">Hydrolase</keyword>
<evidence type="ECO:0000313" key="7">
    <source>
        <dbReference type="Proteomes" id="UP000316213"/>
    </source>
</evidence>
<sequence length="286" mass="31002">MTLLVEHVCQAMAQIAPLRLAEDWDNVGLLLGDRWSPARRVMTCLTITLDVVAEAEDEKVDLIIAHHPFPFKAVNKITTDSPSGGLLWRLSRAGISLYSAHTAMDSAAGGINEQWAAALGLTDVKPMIPDPSDPQVGSGRVGKLTGPVPETAAQILDRAVRFCAATRPRLAGVPDRPVRRVGVACGSGGSFVSAAMRAGCDLLLTGEATFHACLEAENTGISLGMVGHYYSERFAMDELARRLRSLPLELQKSAKMTHPDPQDYQVWASRREKDVFLDQPMSVDRS</sequence>
<comment type="similarity">
    <text evidence="1">Belongs to the GTP cyclohydrolase I type 2/NIF3 family.</text>
</comment>
<feature type="binding site" evidence="5">
    <location>
        <position position="66"/>
    </location>
    <ligand>
        <name>a divalent metal cation</name>
        <dbReference type="ChEBI" id="CHEBI:60240"/>
        <label>1</label>
    </ligand>
</feature>
<feature type="binding site" evidence="5">
    <location>
        <position position="228"/>
    </location>
    <ligand>
        <name>a divalent metal cation</name>
        <dbReference type="ChEBI" id="CHEBI:60240"/>
        <label>1</label>
    </ligand>
</feature>
<dbReference type="EMBL" id="SJPM01000026">
    <property type="protein sequence ID" value="TWT87823.1"/>
    <property type="molecule type" value="Genomic_DNA"/>
</dbReference>
<dbReference type="GO" id="GO:0005737">
    <property type="term" value="C:cytoplasm"/>
    <property type="evidence" value="ECO:0007669"/>
    <property type="project" value="TreeGrafter"/>
</dbReference>
<dbReference type="RefSeq" id="WP_146582427.1">
    <property type="nucleotide sequence ID" value="NZ_SJPM01000026.1"/>
</dbReference>
<proteinExistence type="inferred from homology"/>
<gene>
    <name evidence="6" type="ORF">Pla100_59180</name>
</gene>
<dbReference type="SUPFAM" id="SSF102705">
    <property type="entry name" value="NIF3 (NGG1p interacting factor 3)-like"/>
    <property type="match status" value="1"/>
</dbReference>
<feature type="binding site" evidence="5">
    <location>
        <position position="105"/>
    </location>
    <ligand>
        <name>a divalent metal cation</name>
        <dbReference type="ChEBI" id="CHEBI:60240"/>
        <label>1</label>
    </ligand>
</feature>
<dbReference type="PANTHER" id="PTHR13799:SF14">
    <property type="entry name" value="GTP CYCLOHYDROLASE 1 TYPE 2 HOMOLOG"/>
    <property type="match status" value="1"/>
</dbReference>
<evidence type="ECO:0000256" key="2">
    <source>
        <dbReference type="ARBA" id="ARBA00011643"/>
    </source>
</evidence>
<comment type="caution">
    <text evidence="6">The sequence shown here is derived from an EMBL/GenBank/DDBJ whole genome shotgun (WGS) entry which is preliminary data.</text>
</comment>
<organism evidence="6 7">
    <name type="scientific">Neorhodopirellula pilleata</name>
    <dbReference type="NCBI Taxonomy" id="2714738"/>
    <lineage>
        <taxon>Bacteria</taxon>
        <taxon>Pseudomonadati</taxon>
        <taxon>Planctomycetota</taxon>
        <taxon>Planctomycetia</taxon>
        <taxon>Pirellulales</taxon>
        <taxon>Pirellulaceae</taxon>
        <taxon>Neorhodopirellula</taxon>
    </lineage>
</organism>
<evidence type="ECO:0000256" key="1">
    <source>
        <dbReference type="ARBA" id="ARBA00006964"/>
    </source>
</evidence>
<keyword evidence="4 5" id="KW-0479">Metal-binding</keyword>
<evidence type="ECO:0000256" key="4">
    <source>
        <dbReference type="ARBA" id="ARBA00022723"/>
    </source>
</evidence>
<feature type="binding site" evidence="5">
    <location>
        <position position="67"/>
    </location>
    <ligand>
        <name>a divalent metal cation</name>
        <dbReference type="ChEBI" id="CHEBI:60240"/>
        <label>1</label>
    </ligand>
</feature>
<evidence type="ECO:0000256" key="5">
    <source>
        <dbReference type="PIRSR" id="PIRSR602678-1"/>
    </source>
</evidence>
<dbReference type="Pfam" id="PF01784">
    <property type="entry name" value="DUF34_NIF3"/>
    <property type="match status" value="1"/>
</dbReference>
<dbReference type="GO" id="GO:0046872">
    <property type="term" value="F:metal ion binding"/>
    <property type="evidence" value="ECO:0007669"/>
    <property type="project" value="UniProtKB-KW"/>
</dbReference>
<dbReference type="Proteomes" id="UP000316213">
    <property type="component" value="Unassembled WGS sequence"/>
</dbReference>
<dbReference type="OrthoDB" id="9792792at2"/>
<dbReference type="PANTHER" id="PTHR13799">
    <property type="entry name" value="NGG1 INTERACTING FACTOR 3"/>
    <property type="match status" value="1"/>
</dbReference>
<dbReference type="AlphaFoldDB" id="A0A5C5ZMZ9"/>
<dbReference type="InterPro" id="IPR002678">
    <property type="entry name" value="DUF34/NIF3"/>
</dbReference>
<comment type="subunit">
    <text evidence="2">Homohexamer.</text>
</comment>
<dbReference type="FunFam" id="3.40.1390.30:FF:000001">
    <property type="entry name" value="GTP cyclohydrolase 1 type 2"/>
    <property type="match status" value="1"/>
</dbReference>
<dbReference type="NCBIfam" id="TIGR00486">
    <property type="entry name" value="YbgI_SA1388"/>
    <property type="match status" value="1"/>
</dbReference>
<reference evidence="6 7" key="1">
    <citation type="submission" date="2019-02" db="EMBL/GenBank/DDBJ databases">
        <title>Deep-cultivation of Planctomycetes and their phenomic and genomic characterization uncovers novel biology.</title>
        <authorList>
            <person name="Wiegand S."/>
            <person name="Jogler M."/>
            <person name="Boedeker C."/>
            <person name="Pinto D."/>
            <person name="Vollmers J."/>
            <person name="Rivas-Marin E."/>
            <person name="Kohn T."/>
            <person name="Peeters S.H."/>
            <person name="Heuer A."/>
            <person name="Rast P."/>
            <person name="Oberbeckmann S."/>
            <person name="Bunk B."/>
            <person name="Jeske O."/>
            <person name="Meyerdierks A."/>
            <person name="Storesund J.E."/>
            <person name="Kallscheuer N."/>
            <person name="Luecker S."/>
            <person name="Lage O.M."/>
            <person name="Pohl T."/>
            <person name="Merkel B.J."/>
            <person name="Hornburger P."/>
            <person name="Mueller R.-W."/>
            <person name="Bruemmer F."/>
            <person name="Labrenz M."/>
            <person name="Spormann A.M."/>
            <person name="Op Den Camp H."/>
            <person name="Overmann J."/>
            <person name="Amann R."/>
            <person name="Jetten M.S.M."/>
            <person name="Mascher T."/>
            <person name="Medema M.H."/>
            <person name="Devos D.P."/>
            <person name="Kaster A.-K."/>
            <person name="Ovreas L."/>
            <person name="Rohde M."/>
            <person name="Galperin M.Y."/>
            <person name="Jogler C."/>
        </authorList>
    </citation>
    <scope>NUCLEOTIDE SEQUENCE [LARGE SCALE GENOMIC DNA]</scope>
    <source>
        <strain evidence="6 7">Pla100</strain>
    </source>
</reference>
<evidence type="ECO:0000256" key="3">
    <source>
        <dbReference type="ARBA" id="ARBA00022112"/>
    </source>
</evidence>
<accession>A0A5C5ZMZ9</accession>
<dbReference type="InterPro" id="IPR036069">
    <property type="entry name" value="DUF34/NIF3_sf"/>
</dbReference>
<keyword evidence="7" id="KW-1185">Reference proteome</keyword>